<proteinExistence type="predicted"/>
<dbReference type="EMBL" id="JAPWTJ010000737">
    <property type="protein sequence ID" value="KAJ8976023.1"/>
    <property type="molecule type" value="Genomic_DNA"/>
</dbReference>
<dbReference type="Proteomes" id="UP001162164">
    <property type="component" value="Unassembled WGS sequence"/>
</dbReference>
<organism evidence="1 2">
    <name type="scientific">Molorchus minor</name>
    <dbReference type="NCBI Taxonomy" id="1323400"/>
    <lineage>
        <taxon>Eukaryota</taxon>
        <taxon>Metazoa</taxon>
        <taxon>Ecdysozoa</taxon>
        <taxon>Arthropoda</taxon>
        <taxon>Hexapoda</taxon>
        <taxon>Insecta</taxon>
        <taxon>Pterygota</taxon>
        <taxon>Neoptera</taxon>
        <taxon>Endopterygota</taxon>
        <taxon>Coleoptera</taxon>
        <taxon>Polyphaga</taxon>
        <taxon>Cucujiformia</taxon>
        <taxon>Chrysomeloidea</taxon>
        <taxon>Cerambycidae</taxon>
        <taxon>Lamiinae</taxon>
        <taxon>Monochamini</taxon>
        <taxon>Molorchus</taxon>
    </lineage>
</organism>
<keyword evidence="2" id="KW-1185">Reference proteome</keyword>
<reference evidence="1" key="1">
    <citation type="journal article" date="2023" name="Insect Mol. Biol.">
        <title>Genome sequencing provides insights into the evolution of gene families encoding plant cell wall-degrading enzymes in longhorned beetles.</title>
        <authorList>
            <person name="Shin N.R."/>
            <person name="Okamura Y."/>
            <person name="Kirsch R."/>
            <person name="Pauchet Y."/>
        </authorList>
    </citation>
    <scope>NUCLEOTIDE SEQUENCE</scope>
    <source>
        <strain evidence="1">MMC_N1</strain>
    </source>
</reference>
<evidence type="ECO:0008006" key="3">
    <source>
        <dbReference type="Google" id="ProtNLM"/>
    </source>
</evidence>
<evidence type="ECO:0000313" key="1">
    <source>
        <dbReference type="EMBL" id="KAJ8976023.1"/>
    </source>
</evidence>
<comment type="caution">
    <text evidence="1">The sequence shown here is derived from an EMBL/GenBank/DDBJ whole genome shotgun (WGS) entry which is preliminary data.</text>
</comment>
<gene>
    <name evidence="1" type="ORF">NQ317_008476</name>
</gene>
<protein>
    <recommendedName>
        <fullName evidence="3">DUF4371 domain-containing protein</fullName>
    </recommendedName>
</protein>
<name>A0ABQ9JCV1_9CUCU</name>
<evidence type="ECO:0000313" key="2">
    <source>
        <dbReference type="Proteomes" id="UP001162164"/>
    </source>
</evidence>
<sequence>MSIADRNIFGYRRCQKYQLKANKSSECIIYTYNIIASSYIDSLTMVLQNNKFSVLIDESTDIAVMKTACIDTTIWELIPLFNYYENADTLYQSVIKTFTSKKISLDNIVGFVSDGYNLMMGSHNSVLWRFKASCPGIVIMKCITRCIFAAVRHVRVFREIARIWY</sequence>
<accession>A0ABQ9JCV1</accession>